<dbReference type="AlphaFoldDB" id="A0A6A4IEH7"/>
<dbReference type="Proteomes" id="UP000799118">
    <property type="component" value="Unassembled WGS sequence"/>
</dbReference>
<gene>
    <name evidence="1" type="ORF">BT96DRAFT_1014315</name>
</gene>
<dbReference type="OrthoDB" id="2604709at2759"/>
<organism evidence="1 2">
    <name type="scientific">Gymnopus androsaceus JB14</name>
    <dbReference type="NCBI Taxonomy" id="1447944"/>
    <lineage>
        <taxon>Eukaryota</taxon>
        <taxon>Fungi</taxon>
        <taxon>Dikarya</taxon>
        <taxon>Basidiomycota</taxon>
        <taxon>Agaricomycotina</taxon>
        <taxon>Agaricomycetes</taxon>
        <taxon>Agaricomycetidae</taxon>
        <taxon>Agaricales</taxon>
        <taxon>Marasmiineae</taxon>
        <taxon>Omphalotaceae</taxon>
        <taxon>Gymnopus</taxon>
    </lineage>
</organism>
<dbReference type="EMBL" id="ML769397">
    <property type="protein sequence ID" value="KAE9407214.1"/>
    <property type="molecule type" value="Genomic_DNA"/>
</dbReference>
<evidence type="ECO:0000313" key="2">
    <source>
        <dbReference type="Proteomes" id="UP000799118"/>
    </source>
</evidence>
<sequence>MSPKPRKIAGTRRVVSAQTAQRMKEQAVWKVGGLAYPDLPAPQVFQSITALPNMSGGSFEELRVECYAQSYIATGAPPPSLSVDAFGGFQREQHFPPTFQPYIVANPALHSDSTQDVPMMDA</sequence>
<protein>
    <submittedName>
        <fullName evidence="1">Uncharacterized protein</fullName>
    </submittedName>
</protein>
<accession>A0A6A4IEH7</accession>
<evidence type="ECO:0000313" key="1">
    <source>
        <dbReference type="EMBL" id="KAE9407214.1"/>
    </source>
</evidence>
<dbReference type="Gene3D" id="1.10.10.2360">
    <property type="match status" value="1"/>
</dbReference>
<reference evidence="1" key="1">
    <citation type="journal article" date="2019" name="Environ. Microbiol.">
        <title>Fungal ecological strategies reflected in gene transcription - a case study of two litter decomposers.</title>
        <authorList>
            <person name="Barbi F."/>
            <person name="Kohler A."/>
            <person name="Barry K."/>
            <person name="Baskaran P."/>
            <person name="Daum C."/>
            <person name="Fauchery L."/>
            <person name="Ihrmark K."/>
            <person name="Kuo A."/>
            <person name="LaButti K."/>
            <person name="Lipzen A."/>
            <person name="Morin E."/>
            <person name="Grigoriev I.V."/>
            <person name="Henrissat B."/>
            <person name="Lindahl B."/>
            <person name="Martin F."/>
        </authorList>
    </citation>
    <scope>NUCLEOTIDE SEQUENCE</scope>
    <source>
        <strain evidence="1">JB14</strain>
    </source>
</reference>
<keyword evidence="2" id="KW-1185">Reference proteome</keyword>
<proteinExistence type="predicted"/>
<name>A0A6A4IEH7_9AGAR</name>